<dbReference type="Proteomes" id="UP001244341">
    <property type="component" value="Chromosome 14b"/>
</dbReference>
<reference evidence="1 2" key="1">
    <citation type="submission" date="2023-05" db="EMBL/GenBank/DDBJ databases">
        <title>A 100% complete, gapless, phased diploid assembly of the Scenedesmus obliquus UTEX 3031 genome.</title>
        <authorList>
            <person name="Biondi T.C."/>
            <person name="Hanschen E.R."/>
            <person name="Kwon T."/>
            <person name="Eng W."/>
            <person name="Kruse C.P.S."/>
            <person name="Koehler S.I."/>
            <person name="Kunde Y."/>
            <person name="Gleasner C.D."/>
            <person name="You Mak K.T."/>
            <person name="Polle J."/>
            <person name="Hovde B.T."/>
            <person name="Starkenburg S.R."/>
        </authorList>
    </citation>
    <scope>NUCLEOTIDE SEQUENCE [LARGE SCALE GENOMIC DNA]</scope>
    <source>
        <strain evidence="1 2">DOE0152z</strain>
    </source>
</reference>
<name>A0ABY8UKU8_TETOB</name>
<evidence type="ECO:0000313" key="1">
    <source>
        <dbReference type="EMBL" id="WIA22138.1"/>
    </source>
</evidence>
<organism evidence="1 2">
    <name type="scientific">Tetradesmus obliquus</name>
    <name type="common">Green alga</name>
    <name type="synonym">Acutodesmus obliquus</name>
    <dbReference type="NCBI Taxonomy" id="3088"/>
    <lineage>
        <taxon>Eukaryota</taxon>
        <taxon>Viridiplantae</taxon>
        <taxon>Chlorophyta</taxon>
        <taxon>core chlorophytes</taxon>
        <taxon>Chlorophyceae</taxon>
        <taxon>CS clade</taxon>
        <taxon>Sphaeropleales</taxon>
        <taxon>Scenedesmaceae</taxon>
        <taxon>Tetradesmus</taxon>
    </lineage>
</organism>
<proteinExistence type="predicted"/>
<evidence type="ECO:0000313" key="2">
    <source>
        <dbReference type="Proteomes" id="UP001244341"/>
    </source>
</evidence>
<accession>A0ABY8UKU8</accession>
<gene>
    <name evidence="1" type="ORF">OEZ85_004475</name>
</gene>
<dbReference type="EMBL" id="CP126221">
    <property type="protein sequence ID" value="WIA22138.1"/>
    <property type="molecule type" value="Genomic_DNA"/>
</dbReference>
<protein>
    <submittedName>
        <fullName evidence="1">Uncharacterized protein</fullName>
    </submittedName>
</protein>
<keyword evidence="2" id="KW-1185">Reference proteome</keyword>
<sequence length="240" mass="26247">MQPASCATDVKDRSPADVRALAAAYDTWINGCKSAGLVVREGHAAAITQDPAFFGFKRLPNNSYMGDFGGWHDWRSLEDLRACLARGIKEGSITAMRRIALRAARIVFSLETDVGVIPVAKGLKECSDKSFAPAKVRLMIANVLKDPSTVPTMIDMQRKLTAAVKVQPIRYGTGGRAALGKDEYVWGKGINKTADWGVWYDFASADDVRGFYKPDDAVMKLRMGQRSLHASVVRIVIPLA</sequence>